<evidence type="ECO:0000259" key="2">
    <source>
        <dbReference type="Pfam" id="PF12770"/>
    </source>
</evidence>
<dbReference type="InterPro" id="IPR011990">
    <property type="entry name" value="TPR-like_helical_dom_sf"/>
</dbReference>
<dbReference type="Pfam" id="PF12770">
    <property type="entry name" value="CHAT"/>
    <property type="match status" value="1"/>
</dbReference>
<keyword evidence="1" id="KW-0175">Coiled coil</keyword>
<dbReference type="EMBL" id="CAJPDS010000001">
    <property type="protein sequence ID" value="CAF9902817.1"/>
    <property type="molecule type" value="Genomic_DNA"/>
</dbReference>
<dbReference type="Gene3D" id="1.25.40.10">
    <property type="entry name" value="Tetratricopeptide repeat domain"/>
    <property type="match status" value="2"/>
</dbReference>
<accession>A0A8H3ECC5</accession>
<reference evidence="3" key="1">
    <citation type="submission" date="2021-03" db="EMBL/GenBank/DDBJ databases">
        <authorList>
            <person name="Tagirdzhanova G."/>
        </authorList>
    </citation>
    <scope>NUCLEOTIDE SEQUENCE</scope>
</reference>
<dbReference type="AlphaFoldDB" id="A0A8H3ECC5"/>
<dbReference type="SUPFAM" id="SSF48452">
    <property type="entry name" value="TPR-like"/>
    <property type="match status" value="2"/>
</dbReference>
<feature type="coiled-coil region" evidence="1">
    <location>
        <begin position="692"/>
        <end position="719"/>
    </location>
</feature>
<sequence length="1136" mass="129125">MEKYPVEVQQSDHALNVGRFLSQHTVHDVLRVAVAMADRQFRAWCESWGHGPEMENAFTILQEAFKISKRLLQESSPTTIEILLRIGDFHKERLFRKGKRKDAEQALQAYREVRIRDPSNMRAMVMLGFVYQYQYDMTGERWLLDKSIDTLSEAMTVGSSLDPLMIDALLFAAVSFKERAQFDGCADDLDVMIEILRLALNSPAHFGDSPALVRLVLAEGLSVRYDILEHDEDLSEAERLIATVQNFELYRDLVKGGLFQIRFQKFRQHKDIVASAQAYQNALSGIEKDSASPLPMKFSICIQLAQVLREGYHKEPAPLMLYGAKIVAQCFWADAMARCEDWRSNHFLAEGHLRLAEIQRSRYYRHLTLDILDESVSHFRQSVKLTSPQDARFGVRAARLAAILRAQFKAIQTPSYRISDARREAVSLIGQLVRARFPFKPSDAQECLMEIGDLVQDLCQEPQTVDLLDKALSHYSKAVSIECTDFSQNVELLVRVAQILTDKGDLTGKSEYYETAQTYIDKIEVLAKKRRCQTTGHLPLLAWLLEAKFNLMGDPDQGRRALEKYYDIFHNSNYEVYDKIIAARRYTRFMSRLSLKADDYSKKLLQILEDSDFISIKFFHAITYTVDLMLQLISDGLSRKAQLTIIRREASTPVLCVYYCIYLKKSAFEMVQLYERGRSVLWDRLINSKTQTDMLEEQHKELAARYRELRRLLASSEEHDPRITSMPQDRYQTAADLDDVIKEIHGKPGFEDFLLLPLSQTEMQNFASEGPIIYLVAGIGDGAGVSLTISLHSVSTVNLPRFSEKQCRWCHNQLQRAFSIRDDAPSVSDQLLGDSLKWLWYSAAQPTLQALGLLSTKKGLDPSVLPRLWWVTSNWASRLPIHAAGDYSLAKEKALTCTVMDNVISSYTPTLRALKYSRSRLEQLKQQASRSSKPGKMLLVAMHDTPDRPKLDDAVPEVVLVSAILEPHLKARLLISPQVSRRDVILNLHDCTIAHLACHGEADQADPLRSKLLFWDWGPKPLRVGFLMRMELMKCQLAFLSACQTAVNQDEALAEEGLHLSGAFQMAGVPNVIATMWNILDKEAIGIAIQFYMGLKNEGGELDVTRSARSLHATLVDMRNRGLSPYIWGSYAHFGA</sequence>
<comment type="caution">
    <text evidence="3">The sequence shown here is derived from an EMBL/GenBank/DDBJ whole genome shotgun (WGS) entry which is preliminary data.</text>
</comment>
<feature type="domain" description="CHAT" evidence="2">
    <location>
        <begin position="835"/>
        <end position="1135"/>
    </location>
</feature>
<evidence type="ECO:0000256" key="1">
    <source>
        <dbReference type="SAM" id="Coils"/>
    </source>
</evidence>
<name>A0A8H3ECC5_9LECA</name>
<dbReference type="Proteomes" id="UP000664521">
    <property type="component" value="Unassembled WGS sequence"/>
</dbReference>
<protein>
    <recommendedName>
        <fullName evidence="2">CHAT domain-containing protein</fullName>
    </recommendedName>
</protein>
<dbReference type="OrthoDB" id="9991317at2759"/>
<proteinExistence type="predicted"/>
<keyword evidence="4" id="KW-1185">Reference proteome</keyword>
<evidence type="ECO:0000313" key="3">
    <source>
        <dbReference type="EMBL" id="CAF9902817.1"/>
    </source>
</evidence>
<dbReference type="InterPro" id="IPR024983">
    <property type="entry name" value="CHAT_dom"/>
</dbReference>
<evidence type="ECO:0000313" key="4">
    <source>
        <dbReference type="Proteomes" id="UP000664521"/>
    </source>
</evidence>
<organism evidence="3 4">
    <name type="scientific">Heterodermia speciosa</name>
    <dbReference type="NCBI Taxonomy" id="116794"/>
    <lineage>
        <taxon>Eukaryota</taxon>
        <taxon>Fungi</taxon>
        <taxon>Dikarya</taxon>
        <taxon>Ascomycota</taxon>
        <taxon>Pezizomycotina</taxon>
        <taxon>Lecanoromycetes</taxon>
        <taxon>OSLEUM clade</taxon>
        <taxon>Lecanoromycetidae</taxon>
        <taxon>Caliciales</taxon>
        <taxon>Physciaceae</taxon>
        <taxon>Heterodermia</taxon>
    </lineage>
</organism>
<gene>
    <name evidence="3" type="ORF">HETSPECPRED_000021</name>
</gene>